<dbReference type="PANTHER" id="PTHR31576">
    <property type="entry name" value="TATA BOX-BINDING PROTEIN-ASSOCIATED FACTOR RNA POLYMERASE I SUBUNIT B"/>
    <property type="match status" value="1"/>
</dbReference>
<evidence type="ECO:0000256" key="9">
    <source>
        <dbReference type="ARBA" id="ARBA00023242"/>
    </source>
</evidence>
<sequence length="616" mass="71419">MDYFSQQSSTSQLPCIQCAGLSFSKDEFGFLECDICHTRVEGYFTQEVEQFESGGGYKAGSYKRVMTQELLDAMNRKKYSQKNNRYYILQNLLKIQVTALIKDQGYNEKLYQVSGELWFKLLDKFTSISNESDGEIPFGIINYPPPYLTLAICYLSCVYLKEPIIMGDILALAQSGKIPTFTNETTWRFSWSNSMSIFSNFEKICIDLSKYLNFLPSVNVPLILLRFCNELRLPKFILNLSNQLYNIISVPFKVYQKRKPSSHLNHVYEKILLPTNSDLLCASIIMIVLKSKLNLFDNQYNMESDDGSGLHSNVHSLKDIEFLETLLKKKNSRYFKSNQDYQNNSESLEENDSDSETENEVEENQKRKYIKQDLEKIEIENWLYDVMFNLPKNQFISKQDTWSLNIEDFKGHPKSKPTSLKRLITDQIHEKYDGLSERYQKKTMIIKKSINSLNLNNSNQTSNLNLLNNRYQSDTLKRKKVKKTVIIPKVKLSKPVPTAQNINIEILNNNSTTTTSSSNKNVNIKNSNANGLDYYYWLISILQKIIFRQHKDISLFLNKIEQIYINQVENLSTSLSSKDKKGGSSASSDEDYNVQYLKLNPNINIDNLFNKKRKVD</sequence>
<dbReference type="EMBL" id="GL871020">
    <property type="protein sequence ID" value="EGC36670.1"/>
    <property type="molecule type" value="Genomic_DNA"/>
</dbReference>
<feature type="domain" description="Rrn7/TAF1B N-terminal cyclin" evidence="11">
    <location>
        <begin position="89"/>
        <end position="179"/>
    </location>
</feature>
<dbReference type="GO" id="GO:0001164">
    <property type="term" value="F:RNA polymerase I core promoter sequence-specific DNA binding"/>
    <property type="evidence" value="ECO:0000318"/>
    <property type="project" value="GO_Central"/>
</dbReference>
<evidence type="ECO:0000259" key="11">
    <source>
        <dbReference type="Pfam" id="PF20644"/>
    </source>
</evidence>
<keyword evidence="3" id="KW-0479">Metal-binding</keyword>
<gene>
    <name evidence="12" type="ORF">DICPUDRAFT_150847</name>
</gene>
<protein>
    <recommendedName>
        <fullName evidence="11">Rrn7/TAF1B N-terminal cyclin domain-containing protein</fullName>
    </recommendedName>
</protein>
<dbReference type="VEuPathDB" id="AmoebaDB:DICPUDRAFT_150847"/>
<dbReference type="InParanoid" id="F0ZHE4"/>
<dbReference type="OMA" id="FLECDIC"/>
<evidence type="ECO:0000256" key="3">
    <source>
        <dbReference type="ARBA" id="ARBA00022723"/>
    </source>
</evidence>
<dbReference type="GO" id="GO:0042790">
    <property type="term" value="P:nucleolar large rRNA transcription by RNA polymerase I"/>
    <property type="evidence" value="ECO:0000318"/>
    <property type="project" value="GO_Central"/>
</dbReference>
<organism evidence="12 13">
    <name type="scientific">Dictyostelium purpureum</name>
    <name type="common">Slime mold</name>
    <dbReference type="NCBI Taxonomy" id="5786"/>
    <lineage>
        <taxon>Eukaryota</taxon>
        <taxon>Amoebozoa</taxon>
        <taxon>Evosea</taxon>
        <taxon>Eumycetozoa</taxon>
        <taxon>Dictyostelia</taxon>
        <taxon>Dictyosteliales</taxon>
        <taxon>Dictyosteliaceae</taxon>
        <taxon>Dictyostelium</taxon>
    </lineage>
</organism>
<comment type="similarity">
    <text evidence="2">Belongs to the RRN7/TAF1B family.</text>
</comment>
<dbReference type="Pfam" id="PF20644">
    <property type="entry name" value="Rrn7_cyclin_N"/>
    <property type="match status" value="1"/>
</dbReference>
<evidence type="ECO:0000256" key="1">
    <source>
        <dbReference type="ARBA" id="ARBA00004604"/>
    </source>
</evidence>
<dbReference type="InterPro" id="IPR033599">
    <property type="entry name" value="TAF1B/Rrn7"/>
</dbReference>
<name>F0ZHE4_DICPU</name>
<evidence type="ECO:0000256" key="6">
    <source>
        <dbReference type="ARBA" id="ARBA00023015"/>
    </source>
</evidence>
<evidence type="ECO:0000256" key="10">
    <source>
        <dbReference type="SAM" id="MobiDB-lite"/>
    </source>
</evidence>
<evidence type="ECO:0000256" key="8">
    <source>
        <dbReference type="ARBA" id="ARBA00023163"/>
    </source>
</evidence>
<proteinExistence type="inferred from homology"/>
<dbReference type="KEGG" id="dpp:DICPUDRAFT_150847"/>
<dbReference type="GO" id="GO:0070860">
    <property type="term" value="C:RNA polymerase I core factor complex"/>
    <property type="evidence" value="ECO:0000318"/>
    <property type="project" value="GO_Central"/>
</dbReference>
<keyword evidence="4" id="KW-0863">Zinc-finger</keyword>
<dbReference type="eggNOG" id="ENOG502RDX7">
    <property type="taxonomic scope" value="Eukaryota"/>
</dbReference>
<dbReference type="OrthoDB" id="10069252at2759"/>
<reference evidence="13" key="1">
    <citation type="journal article" date="2011" name="Genome Biol.">
        <title>Comparative genomics of the social amoebae Dictyostelium discoideum and Dictyostelium purpureum.</title>
        <authorList>
            <consortium name="US DOE Joint Genome Institute (JGI-PGF)"/>
            <person name="Sucgang R."/>
            <person name="Kuo A."/>
            <person name="Tian X."/>
            <person name="Salerno W."/>
            <person name="Parikh A."/>
            <person name="Feasley C.L."/>
            <person name="Dalin E."/>
            <person name="Tu H."/>
            <person name="Huang E."/>
            <person name="Barry K."/>
            <person name="Lindquist E."/>
            <person name="Shapiro H."/>
            <person name="Bruce D."/>
            <person name="Schmutz J."/>
            <person name="Salamov A."/>
            <person name="Fey P."/>
            <person name="Gaudet P."/>
            <person name="Anjard C."/>
            <person name="Babu M.M."/>
            <person name="Basu S."/>
            <person name="Bushmanova Y."/>
            <person name="van der Wel H."/>
            <person name="Katoh-Kurasawa M."/>
            <person name="Dinh C."/>
            <person name="Coutinho P.M."/>
            <person name="Saito T."/>
            <person name="Elias M."/>
            <person name="Schaap P."/>
            <person name="Kay R.R."/>
            <person name="Henrissat B."/>
            <person name="Eichinger L."/>
            <person name="Rivero F."/>
            <person name="Putnam N.H."/>
            <person name="West C.M."/>
            <person name="Loomis W.F."/>
            <person name="Chisholm R.L."/>
            <person name="Shaulsky G."/>
            <person name="Strassmann J.E."/>
            <person name="Queller D.C."/>
            <person name="Kuspa A."/>
            <person name="Grigoriev I.V."/>
        </authorList>
    </citation>
    <scope>NUCLEOTIDE SEQUENCE [LARGE SCALE GENOMIC DNA]</scope>
    <source>
        <strain evidence="13">QSDP1</strain>
    </source>
</reference>
<dbReference type="GeneID" id="10500254"/>
<keyword evidence="5" id="KW-0862">Zinc</keyword>
<evidence type="ECO:0000256" key="2">
    <source>
        <dbReference type="ARBA" id="ARBA00006899"/>
    </source>
</evidence>
<accession>F0ZHE4</accession>
<keyword evidence="7" id="KW-0238">DNA-binding</keyword>
<feature type="compositionally biased region" description="Acidic residues" evidence="10">
    <location>
        <begin position="347"/>
        <end position="362"/>
    </location>
</feature>
<comment type="subcellular location">
    <subcellularLocation>
        <location evidence="1">Nucleus</location>
        <location evidence="1">Nucleolus</location>
    </subcellularLocation>
</comment>
<dbReference type="Proteomes" id="UP000001064">
    <property type="component" value="Unassembled WGS sequence"/>
</dbReference>
<dbReference type="RefSeq" id="XP_003286838.1">
    <property type="nucleotide sequence ID" value="XM_003286790.1"/>
</dbReference>
<dbReference type="GO" id="GO:0008270">
    <property type="term" value="F:zinc ion binding"/>
    <property type="evidence" value="ECO:0007669"/>
    <property type="project" value="UniProtKB-KW"/>
</dbReference>
<evidence type="ECO:0000256" key="7">
    <source>
        <dbReference type="ARBA" id="ARBA00023125"/>
    </source>
</evidence>
<evidence type="ECO:0000313" key="13">
    <source>
        <dbReference type="Proteomes" id="UP000001064"/>
    </source>
</evidence>
<dbReference type="InterPro" id="IPR048540">
    <property type="entry name" value="Rrn7_cyclin_N"/>
</dbReference>
<dbReference type="STRING" id="5786.F0ZHE4"/>
<keyword evidence="9" id="KW-0539">Nucleus</keyword>
<feature type="region of interest" description="Disordered" evidence="10">
    <location>
        <begin position="338"/>
        <end position="364"/>
    </location>
</feature>
<keyword evidence="13" id="KW-1185">Reference proteome</keyword>
<evidence type="ECO:0000256" key="4">
    <source>
        <dbReference type="ARBA" id="ARBA00022771"/>
    </source>
</evidence>
<keyword evidence="8" id="KW-0804">Transcription</keyword>
<evidence type="ECO:0000313" key="12">
    <source>
        <dbReference type="EMBL" id="EGC36670.1"/>
    </source>
</evidence>
<keyword evidence="6" id="KW-0805">Transcription regulation</keyword>
<evidence type="ECO:0000256" key="5">
    <source>
        <dbReference type="ARBA" id="ARBA00022833"/>
    </source>
</evidence>
<dbReference type="AlphaFoldDB" id="F0ZHE4"/>
<dbReference type="PANTHER" id="PTHR31576:SF2">
    <property type="entry name" value="TATA BOX-BINDING PROTEIN-ASSOCIATED FACTOR RNA POLYMERASE I SUBUNIT B"/>
    <property type="match status" value="1"/>
</dbReference>
<dbReference type="FunCoup" id="F0ZHE4">
    <property type="interactions" value="275"/>
</dbReference>